<dbReference type="EMBL" id="NQIK02000013">
    <property type="protein sequence ID" value="KAF7564360.1"/>
    <property type="molecule type" value="Genomic_DNA"/>
</dbReference>
<feature type="compositionally biased region" description="Polar residues" evidence="1">
    <location>
        <begin position="499"/>
        <end position="509"/>
    </location>
</feature>
<reference evidence="2 3" key="1">
    <citation type="journal article" date="2018" name="BMC Genomics">
        <title>Comparative genomics of the wheat fungal pathogen Pyrenophora tritici-repentis reveals chromosomal variations and genome plasticity.</title>
        <authorList>
            <person name="Moolhuijzen P."/>
            <person name="See P.T."/>
            <person name="Hane J.K."/>
            <person name="Shi G."/>
            <person name="Liu Z."/>
            <person name="Oliver R.P."/>
            <person name="Moffat C.S."/>
        </authorList>
    </citation>
    <scope>NUCLEOTIDE SEQUENCE [LARGE SCALE GENOMIC DNA]</scope>
    <source>
        <strain evidence="2">M4</strain>
    </source>
</reference>
<feature type="compositionally biased region" description="Polar residues" evidence="1">
    <location>
        <begin position="455"/>
        <end position="491"/>
    </location>
</feature>
<name>A0A834RIV8_9PLEO</name>
<evidence type="ECO:0000313" key="2">
    <source>
        <dbReference type="EMBL" id="KAF7564360.1"/>
    </source>
</evidence>
<feature type="compositionally biased region" description="Polar residues" evidence="1">
    <location>
        <begin position="525"/>
        <end position="537"/>
    </location>
</feature>
<accession>A0A834RIV8</accession>
<dbReference type="KEGG" id="ptrr:6350391"/>
<evidence type="ECO:0000313" key="3">
    <source>
        <dbReference type="Proteomes" id="UP000245464"/>
    </source>
</evidence>
<sequence length="548" mass="60286">MATPWPRRSTWPIPIDEHATNLSAFLREVLSLIERNRGQQPLPADIVGDIIRGALTFVLKTQHSPDLGGLSDALNVARTEARATAESTARTLDQIKQELKSTVGLVQQSATKIQQNGNMAEEARAAAKDATEVGKATLEIAREIRNKRPQEQANGPMSYAAAAARGVPLAGTYNAQSVKQPSAQTQREVIMNIRDPLTVQSLRAMNPSNLKMHVQRAIEQSGNENIVNVKIVSSNQLKSGDLSIKTASSREVEALQQFADDWAHRIGSGTTVQIPTFGVLAHGIRTSTMDMSKLDEIRAQILQDNRPFIPRAEIRHIGWLTRDATTKTATTITIEFTKPEDADKIIDEGLIWQVPSEAVLQVPRYGHIGTQCKAATACGHCAQEHDTRDCPSRAGQAVTRKCAACRGEHEAWSRQCPTRKDEIAKARTAYEMRPRYHHVSQTAGQNVQIDIPTSTIQRRRTSQPVAATQPMQPTSNRSQTGRGQKRTNAGTTIDPLDQENPSTQANASQRPHRQIIPSRRALESTGLNTRAIQNNSSHHMEIDSDDDA</sequence>
<dbReference type="Proteomes" id="UP000245464">
    <property type="component" value="Unassembled WGS sequence"/>
</dbReference>
<dbReference type="RefSeq" id="XP_065958807.1">
    <property type="nucleotide sequence ID" value="XM_066110167.1"/>
</dbReference>
<feature type="region of interest" description="Disordered" evidence="1">
    <location>
        <begin position="455"/>
        <end position="548"/>
    </location>
</feature>
<organism evidence="2 3">
    <name type="scientific">Pyrenophora tritici-repentis</name>
    <dbReference type="NCBI Taxonomy" id="45151"/>
    <lineage>
        <taxon>Eukaryota</taxon>
        <taxon>Fungi</taxon>
        <taxon>Dikarya</taxon>
        <taxon>Ascomycota</taxon>
        <taxon>Pezizomycotina</taxon>
        <taxon>Dothideomycetes</taxon>
        <taxon>Pleosporomycetidae</taxon>
        <taxon>Pleosporales</taxon>
        <taxon>Pleosporineae</taxon>
        <taxon>Pleosporaceae</taxon>
        <taxon>Pyrenophora</taxon>
    </lineage>
</organism>
<evidence type="ECO:0000256" key="1">
    <source>
        <dbReference type="SAM" id="MobiDB-lite"/>
    </source>
</evidence>
<gene>
    <name evidence="2" type="ORF">PtrM4_152240</name>
</gene>
<dbReference type="AlphaFoldDB" id="A0A834RIV8"/>
<protein>
    <submittedName>
        <fullName evidence="2">Uncharacterized protein</fullName>
    </submittedName>
</protein>
<proteinExistence type="predicted"/>
<dbReference type="GeneID" id="6350391"/>
<comment type="caution">
    <text evidence="2">The sequence shown here is derived from an EMBL/GenBank/DDBJ whole genome shotgun (WGS) entry which is preliminary data.</text>
</comment>